<evidence type="ECO:0000313" key="4">
    <source>
        <dbReference type="Proteomes" id="UP000639606"/>
    </source>
</evidence>
<comment type="caution">
    <text evidence="3">The sequence shown here is derived from an EMBL/GenBank/DDBJ whole genome shotgun (WGS) entry which is preliminary data.</text>
</comment>
<evidence type="ECO:0000313" key="3">
    <source>
        <dbReference type="EMBL" id="GGP78328.1"/>
    </source>
</evidence>
<proteinExistence type="predicted"/>
<dbReference type="Proteomes" id="UP000639606">
    <property type="component" value="Unassembled WGS sequence"/>
</dbReference>
<name>A0A918EHP6_9PSEU</name>
<sequence length="69" mass="6926">MKRLVLLLSCLLTGACGVTTQEHPVPLVTSSDGPATTPTVTQRPDPTSSATSSSADSSPPTTTAVTPST</sequence>
<feature type="compositionally biased region" description="Polar residues" evidence="1">
    <location>
        <begin position="21"/>
        <end position="42"/>
    </location>
</feature>
<organism evidence="3 4">
    <name type="scientific">Saccharothrix coeruleofusca</name>
    <dbReference type="NCBI Taxonomy" id="33919"/>
    <lineage>
        <taxon>Bacteria</taxon>
        <taxon>Bacillati</taxon>
        <taxon>Actinomycetota</taxon>
        <taxon>Actinomycetes</taxon>
        <taxon>Pseudonocardiales</taxon>
        <taxon>Pseudonocardiaceae</taxon>
        <taxon>Saccharothrix</taxon>
    </lineage>
</organism>
<dbReference type="EMBL" id="BMRG01000018">
    <property type="protein sequence ID" value="GGP78328.1"/>
    <property type="molecule type" value="Genomic_DNA"/>
</dbReference>
<feature type="region of interest" description="Disordered" evidence="1">
    <location>
        <begin position="21"/>
        <end position="69"/>
    </location>
</feature>
<dbReference type="PROSITE" id="PS51257">
    <property type="entry name" value="PROKAR_LIPOPROTEIN"/>
    <property type="match status" value="1"/>
</dbReference>
<reference evidence="3" key="2">
    <citation type="submission" date="2020-09" db="EMBL/GenBank/DDBJ databases">
        <authorList>
            <person name="Sun Q."/>
            <person name="Ohkuma M."/>
        </authorList>
    </citation>
    <scope>NUCLEOTIDE SEQUENCE</scope>
    <source>
        <strain evidence="3">JCM 3313</strain>
    </source>
</reference>
<gene>
    <name evidence="3" type="ORF">GCM10010185_60080</name>
</gene>
<feature type="chain" id="PRO_5037011909" evidence="2">
    <location>
        <begin position="21"/>
        <end position="69"/>
    </location>
</feature>
<keyword evidence="4" id="KW-1185">Reference proteome</keyword>
<protein>
    <submittedName>
        <fullName evidence="3">Uncharacterized protein</fullName>
    </submittedName>
</protein>
<reference evidence="3" key="1">
    <citation type="journal article" date="2014" name="Int. J. Syst. Evol. Microbiol.">
        <title>Complete genome sequence of Corynebacterium casei LMG S-19264T (=DSM 44701T), isolated from a smear-ripened cheese.</title>
        <authorList>
            <consortium name="US DOE Joint Genome Institute (JGI-PGF)"/>
            <person name="Walter F."/>
            <person name="Albersmeier A."/>
            <person name="Kalinowski J."/>
            <person name="Ruckert C."/>
        </authorList>
    </citation>
    <scope>NUCLEOTIDE SEQUENCE</scope>
    <source>
        <strain evidence="3">JCM 3313</strain>
    </source>
</reference>
<dbReference type="AlphaFoldDB" id="A0A918EHP6"/>
<feature type="signal peptide" evidence="2">
    <location>
        <begin position="1"/>
        <end position="20"/>
    </location>
</feature>
<evidence type="ECO:0000256" key="1">
    <source>
        <dbReference type="SAM" id="MobiDB-lite"/>
    </source>
</evidence>
<evidence type="ECO:0000256" key="2">
    <source>
        <dbReference type="SAM" id="SignalP"/>
    </source>
</evidence>
<keyword evidence="2" id="KW-0732">Signal</keyword>
<accession>A0A918EHP6</accession>
<feature type="compositionally biased region" description="Low complexity" evidence="1">
    <location>
        <begin position="44"/>
        <end position="69"/>
    </location>
</feature>
<dbReference type="RefSeq" id="WP_189226702.1">
    <property type="nucleotide sequence ID" value="NZ_BMRG01000018.1"/>
</dbReference>